<evidence type="ECO:0000313" key="1">
    <source>
        <dbReference type="EMBL" id="MFC6760588.1"/>
    </source>
</evidence>
<protein>
    <recommendedName>
        <fullName evidence="3">Catalase</fullName>
    </recommendedName>
</protein>
<gene>
    <name evidence="1" type="ORF">ACFQFQ_15570</name>
</gene>
<dbReference type="SUPFAM" id="SSF56634">
    <property type="entry name" value="Heme-dependent catalase-like"/>
    <property type="match status" value="1"/>
</dbReference>
<dbReference type="Proteomes" id="UP001596353">
    <property type="component" value="Unassembled WGS sequence"/>
</dbReference>
<name>A0ABW2B5B6_9RHOB</name>
<keyword evidence="2" id="KW-1185">Reference proteome</keyword>
<proteinExistence type="predicted"/>
<accession>A0ABW2B5B6</accession>
<sequence length="335" mass="37102">MTDLPPNISEPEQIRALVDINLAFARESPTPAQRSEHGKGVADLRATFTVLDHLPEECRVGLFAKPGRFDAIIRFSNSAMQRDDKRDTHGMAVKVLDVPMPSAPRDDAGVPVQDFIFIDSPVFVIGDLRTYIPFDAAFMEAKLNLMGKLRMGLLVLRNLHLLPVLLRLALRRANAPLSVSYWSTTPYRLGPEQVVKYKVMPIGPNRPAPRIRGKDGRRHALKTQLAWGPGLFSFGVILRNTPKTQPIDNPRVDWEEQGARFVPLAEISIPSGQPVEASAEMENDLAFSPGHASEEHYPMGAINRARVAIYAAAQDARRKAAAGRAAPPRSRQRTD</sequence>
<reference evidence="2" key="1">
    <citation type="journal article" date="2019" name="Int. J. Syst. Evol. Microbiol.">
        <title>The Global Catalogue of Microorganisms (GCM) 10K type strain sequencing project: providing services to taxonomists for standard genome sequencing and annotation.</title>
        <authorList>
            <consortium name="The Broad Institute Genomics Platform"/>
            <consortium name="The Broad Institute Genome Sequencing Center for Infectious Disease"/>
            <person name="Wu L."/>
            <person name="Ma J."/>
        </authorList>
    </citation>
    <scope>NUCLEOTIDE SEQUENCE [LARGE SCALE GENOMIC DNA]</scope>
    <source>
        <strain evidence="2">CCUG 66188</strain>
    </source>
</reference>
<dbReference type="EMBL" id="JBHSWG010000001">
    <property type="protein sequence ID" value="MFC6760588.1"/>
    <property type="molecule type" value="Genomic_DNA"/>
</dbReference>
<dbReference type="Gene3D" id="2.40.180.10">
    <property type="entry name" value="Catalase core domain"/>
    <property type="match status" value="1"/>
</dbReference>
<organism evidence="1 2">
    <name type="scientific">Sulfitobacter porphyrae</name>
    <dbReference type="NCBI Taxonomy" id="1246864"/>
    <lineage>
        <taxon>Bacteria</taxon>
        <taxon>Pseudomonadati</taxon>
        <taxon>Pseudomonadota</taxon>
        <taxon>Alphaproteobacteria</taxon>
        <taxon>Rhodobacterales</taxon>
        <taxon>Roseobacteraceae</taxon>
        <taxon>Sulfitobacter</taxon>
    </lineage>
</organism>
<comment type="caution">
    <text evidence="1">The sequence shown here is derived from an EMBL/GenBank/DDBJ whole genome shotgun (WGS) entry which is preliminary data.</text>
</comment>
<dbReference type="InterPro" id="IPR020835">
    <property type="entry name" value="Catalase_sf"/>
</dbReference>
<evidence type="ECO:0008006" key="3">
    <source>
        <dbReference type="Google" id="ProtNLM"/>
    </source>
</evidence>
<evidence type="ECO:0000313" key="2">
    <source>
        <dbReference type="Proteomes" id="UP001596353"/>
    </source>
</evidence>